<comment type="caution">
    <text evidence="2">The sequence shown here is derived from an EMBL/GenBank/DDBJ whole genome shotgun (WGS) entry which is preliminary data.</text>
</comment>
<keyword evidence="3" id="KW-1185">Reference proteome</keyword>
<evidence type="ECO:0000313" key="3">
    <source>
        <dbReference type="Proteomes" id="UP000295493"/>
    </source>
</evidence>
<dbReference type="OrthoDB" id="9182386at2"/>
<sequence length="246" mass="27385">MEVIKATPADLAAALTWLEREYAEDGEGFWCNRGIIERALEYGDLWVIRRDDEVVAVQVGDYAPDIVSVRKDCRQQGLGDALFAASLQRAMDDNVNVLSIECSPRSSWTFWQRHGFERFGDLSEWGTITARRMLPRSFDLPAGVPADVVIGFYPEAATYGRGPIPPIASHHVRGSRIDDGAIMLERRVIGLCDDEPEGKGLAVKIEIDGKVRCFCKAKYEEAEEAGVTRDWKGGAFYIDVVELAVD</sequence>
<reference evidence="2 3" key="1">
    <citation type="submission" date="2019-03" db="EMBL/GenBank/DDBJ databases">
        <title>Genomic Encyclopedia of Type Strains, Phase IV (KMG-IV): sequencing the most valuable type-strain genomes for metagenomic binning, comparative biology and taxonomic classification.</title>
        <authorList>
            <person name="Goeker M."/>
        </authorList>
    </citation>
    <scope>NUCLEOTIDE SEQUENCE [LARGE SCALE GENOMIC DNA]</scope>
    <source>
        <strain evidence="2 3">DSM 25059</strain>
    </source>
</reference>
<dbReference type="SUPFAM" id="SSF55729">
    <property type="entry name" value="Acyl-CoA N-acyltransferases (Nat)"/>
    <property type="match status" value="1"/>
</dbReference>
<gene>
    <name evidence="2" type="ORF">EV664_10433</name>
</gene>
<dbReference type="EMBL" id="SNWD01000004">
    <property type="protein sequence ID" value="TDN83550.1"/>
    <property type="molecule type" value="Genomic_DNA"/>
</dbReference>
<dbReference type="PROSITE" id="PS51186">
    <property type="entry name" value="GNAT"/>
    <property type="match status" value="1"/>
</dbReference>
<keyword evidence="2" id="KW-0808">Transferase</keyword>
<dbReference type="InterPro" id="IPR016181">
    <property type="entry name" value="Acyl_CoA_acyltransferase"/>
</dbReference>
<dbReference type="RefSeq" id="WP_133495111.1">
    <property type="nucleotide sequence ID" value="NZ_BMLU01000004.1"/>
</dbReference>
<dbReference type="InterPro" id="IPR000182">
    <property type="entry name" value="GNAT_dom"/>
</dbReference>
<organism evidence="2 3">
    <name type="scientific">Stakelama pacifica</name>
    <dbReference type="NCBI Taxonomy" id="517720"/>
    <lineage>
        <taxon>Bacteria</taxon>
        <taxon>Pseudomonadati</taxon>
        <taxon>Pseudomonadota</taxon>
        <taxon>Alphaproteobacteria</taxon>
        <taxon>Sphingomonadales</taxon>
        <taxon>Sphingomonadaceae</taxon>
        <taxon>Stakelama</taxon>
    </lineage>
</organism>
<dbReference type="Gene3D" id="3.40.630.30">
    <property type="match status" value="1"/>
</dbReference>
<feature type="domain" description="N-acetyltransferase" evidence="1">
    <location>
        <begin position="1"/>
        <end position="141"/>
    </location>
</feature>
<name>A0A4R6FR00_9SPHN</name>
<dbReference type="Pfam" id="PF13508">
    <property type="entry name" value="Acetyltransf_7"/>
    <property type="match status" value="1"/>
</dbReference>
<protein>
    <submittedName>
        <fullName evidence="2">Acetyltransferase (GNAT) family protein</fullName>
    </submittedName>
</protein>
<evidence type="ECO:0000259" key="1">
    <source>
        <dbReference type="PROSITE" id="PS51186"/>
    </source>
</evidence>
<evidence type="ECO:0000313" key="2">
    <source>
        <dbReference type="EMBL" id="TDN83550.1"/>
    </source>
</evidence>
<accession>A0A4R6FR00</accession>
<dbReference type="GO" id="GO:0016747">
    <property type="term" value="F:acyltransferase activity, transferring groups other than amino-acyl groups"/>
    <property type="evidence" value="ECO:0007669"/>
    <property type="project" value="InterPro"/>
</dbReference>
<dbReference type="Proteomes" id="UP000295493">
    <property type="component" value="Unassembled WGS sequence"/>
</dbReference>
<dbReference type="AlphaFoldDB" id="A0A4R6FR00"/>
<proteinExistence type="predicted"/>